<reference evidence="2 3" key="1">
    <citation type="submission" date="2015-04" db="EMBL/GenBank/DDBJ databases">
        <title>Taxonomic description and genome sequence of Bacillus campisalis sp. nov., a novel member of the genus Bacillus isolated from solar saltern.</title>
        <authorList>
            <person name="Mathan Kumar R."/>
            <person name="Kaur G."/>
            <person name="Kumar A."/>
            <person name="Singh N.K."/>
            <person name="Kaur N."/>
            <person name="Kumar N."/>
            <person name="Mayilraj S."/>
        </authorList>
    </citation>
    <scope>NUCLEOTIDE SEQUENCE [LARGE SCALE GENOMIC DNA]</scope>
    <source>
        <strain evidence="2 3">SA2-6</strain>
    </source>
</reference>
<evidence type="ECO:0000256" key="1">
    <source>
        <dbReference type="SAM" id="Phobius"/>
    </source>
</evidence>
<dbReference type="InterPro" id="IPR006750">
    <property type="entry name" value="YdcZ"/>
</dbReference>
<dbReference type="PANTHER" id="PTHR34821">
    <property type="entry name" value="INNER MEMBRANE PROTEIN YDCZ"/>
    <property type="match status" value="1"/>
</dbReference>
<dbReference type="PATRIC" id="fig|1408103.3.peg.1856"/>
<sequence length="129" mass="13482">MGIQAVVNGGLGRKVGTIEGAFLSFLIGTAALFFLVLFAGKGSLLAFSEVPKFQLTGGLLGAFFVVVMVLVVPKVGVASALMAVIVGQLLMGSLIDHFGLFGGQRFPLDMQKSIALVVMLGAIYVFNMK</sequence>
<proteinExistence type="predicted"/>
<dbReference type="AlphaFoldDB" id="A0A0M2T0A0"/>
<dbReference type="Proteomes" id="UP000034166">
    <property type="component" value="Unassembled WGS sequence"/>
</dbReference>
<gene>
    <name evidence="2" type="ORF">WQ57_08245</name>
</gene>
<protein>
    <submittedName>
        <fullName evidence="2">Membrane protein</fullName>
    </submittedName>
</protein>
<keyword evidence="3" id="KW-1185">Reference proteome</keyword>
<feature type="transmembrane region" description="Helical" evidence="1">
    <location>
        <begin position="59"/>
        <end position="90"/>
    </location>
</feature>
<evidence type="ECO:0000313" key="2">
    <source>
        <dbReference type="EMBL" id="KKK38662.1"/>
    </source>
</evidence>
<feature type="transmembrane region" description="Helical" evidence="1">
    <location>
        <begin position="110"/>
        <end position="127"/>
    </location>
</feature>
<keyword evidence="1" id="KW-0472">Membrane</keyword>
<accession>A0A0M2T0A0</accession>
<dbReference type="GO" id="GO:0005886">
    <property type="term" value="C:plasma membrane"/>
    <property type="evidence" value="ECO:0007669"/>
    <property type="project" value="TreeGrafter"/>
</dbReference>
<evidence type="ECO:0000313" key="3">
    <source>
        <dbReference type="Proteomes" id="UP000034166"/>
    </source>
</evidence>
<dbReference type="EMBL" id="LAYY01000007">
    <property type="protein sequence ID" value="KKK38662.1"/>
    <property type="molecule type" value="Genomic_DNA"/>
</dbReference>
<dbReference type="PANTHER" id="PTHR34821:SF2">
    <property type="entry name" value="INNER MEMBRANE PROTEIN YDCZ"/>
    <property type="match status" value="1"/>
</dbReference>
<keyword evidence="1" id="KW-1133">Transmembrane helix</keyword>
<organism evidence="2 3">
    <name type="scientific">Mesobacillus campisalis</name>
    <dbReference type="NCBI Taxonomy" id="1408103"/>
    <lineage>
        <taxon>Bacteria</taxon>
        <taxon>Bacillati</taxon>
        <taxon>Bacillota</taxon>
        <taxon>Bacilli</taxon>
        <taxon>Bacillales</taxon>
        <taxon>Bacillaceae</taxon>
        <taxon>Mesobacillus</taxon>
    </lineage>
</organism>
<keyword evidence="1" id="KW-0812">Transmembrane</keyword>
<name>A0A0M2T0A0_9BACI</name>
<comment type="caution">
    <text evidence="2">The sequence shown here is derived from an EMBL/GenBank/DDBJ whole genome shotgun (WGS) entry which is preliminary data.</text>
</comment>
<dbReference type="Pfam" id="PF04657">
    <property type="entry name" value="DMT_YdcZ"/>
    <property type="match status" value="1"/>
</dbReference>
<feature type="transmembrane region" description="Helical" evidence="1">
    <location>
        <begin position="20"/>
        <end position="39"/>
    </location>
</feature>